<organism evidence="2 3">
    <name type="scientific">Thalassovita litoralis</name>
    <dbReference type="NCBI Taxonomy" id="1010611"/>
    <lineage>
        <taxon>Bacteria</taxon>
        <taxon>Pseudomonadati</taxon>
        <taxon>Pseudomonadota</taxon>
        <taxon>Alphaproteobacteria</taxon>
        <taxon>Rhodobacterales</taxon>
        <taxon>Roseobacteraceae</taxon>
        <taxon>Thalassovita</taxon>
    </lineage>
</organism>
<dbReference type="AlphaFoldDB" id="A0A521B9X9"/>
<dbReference type="EMBL" id="FXTO01000002">
    <property type="protein sequence ID" value="SMO43510.1"/>
    <property type="molecule type" value="Genomic_DNA"/>
</dbReference>
<feature type="chain" id="PRO_5022077787" evidence="1">
    <location>
        <begin position="23"/>
        <end position="105"/>
    </location>
</feature>
<gene>
    <name evidence="2" type="ORF">SAMN06265173_102230</name>
</gene>
<accession>A0A521B9X9</accession>
<dbReference type="Proteomes" id="UP000316030">
    <property type="component" value="Unassembled WGS sequence"/>
</dbReference>
<name>A0A521B9X9_9RHOB</name>
<proteinExistence type="predicted"/>
<evidence type="ECO:0000313" key="3">
    <source>
        <dbReference type="Proteomes" id="UP000316030"/>
    </source>
</evidence>
<evidence type="ECO:0000313" key="2">
    <source>
        <dbReference type="EMBL" id="SMO43510.1"/>
    </source>
</evidence>
<keyword evidence="3" id="KW-1185">Reference proteome</keyword>
<protein>
    <submittedName>
        <fullName evidence="2">Uncharacterized protein</fullName>
    </submittedName>
</protein>
<sequence>MKLISATTIGLLMVFGAGMALAGEQAPLTGKLQSFAADGTYQLAQSCPYTGTQPCPAGPYGPGGCYRPGYAECKGGLICTGGMRVCVPSNGGPAYCYAPQKGNCK</sequence>
<feature type="signal peptide" evidence="1">
    <location>
        <begin position="1"/>
        <end position="22"/>
    </location>
</feature>
<dbReference type="OrthoDB" id="9860306at2"/>
<keyword evidence="1" id="KW-0732">Signal</keyword>
<evidence type="ECO:0000256" key="1">
    <source>
        <dbReference type="SAM" id="SignalP"/>
    </source>
</evidence>
<dbReference type="RefSeq" id="WP_142491988.1">
    <property type="nucleotide sequence ID" value="NZ_FXTO01000002.1"/>
</dbReference>
<reference evidence="2 3" key="1">
    <citation type="submission" date="2017-05" db="EMBL/GenBank/DDBJ databases">
        <authorList>
            <person name="Varghese N."/>
            <person name="Submissions S."/>
        </authorList>
    </citation>
    <scope>NUCLEOTIDE SEQUENCE [LARGE SCALE GENOMIC DNA]</scope>
    <source>
        <strain evidence="2 3">DSM 29506</strain>
    </source>
</reference>